<evidence type="ECO:0000313" key="5">
    <source>
        <dbReference type="Proteomes" id="UP001530377"/>
    </source>
</evidence>
<feature type="region of interest" description="Disordered" evidence="2">
    <location>
        <begin position="1"/>
        <end position="68"/>
    </location>
</feature>
<dbReference type="SUPFAM" id="SSF54211">
    <property type="entry name" value="Ribosomal protein S5 domain 2-like"/>
    <property type="match status" value="1"/>
</dbReference>
<dbReference type="Proteomes" id="UP001530377">
    <property type="component" value="Unassembled WGS sequence"/>
</dbReference>
<dbReference type="Pfam" id="PF01138">
    <property type="entry name" value="RNase_PH"/>
    <property type="match status" value="1"/>
</dbReference>
<keyword evidence="5" id="KW-1185">Reference proteome</keyword>
<proteinExistence type="inferred from homology"/>
<reference evidence="4 5" key="1">
    <citation type="submission" date="2024-10" db="EMBL/GenBank/DDBJ databases">
        <title>Updated reference genomes for cyclostephanoid diatoms.</title>
        <authorList>
            <person name="Roberts W.R."/>
            <person name="Alverson A.J."/>
        </authorList>
    </citation>
    <scope>NUCLEOTIDE SEQUENCE [LARGE SCALE GENOMIC DNA]</scope>
    <source>
        <strain evidence="4 5">AJA228-03</strain>
    </source>
</reference>
<dbReference type="Gene3D" id="3.30.230.70">
    <property type="entry name" value="GHMP Kinase, N-terminal domain"/>
    <property type="match status" value="1"/>
</dbReference>
<sequence length="335" mass="35358">MTNGDVTNKDAVGDGVSHQHQHQHQHQQNEQILTPLRRRRRHRPSGRSPTTLRPMSAELSSLSRPDGSASLRVGNTHVLCAIHGPTMPRNARYERHDKCALSVAFSRGLIASSTGGGGMVGGAGGGVEGEDVVCATASSNASRKNLPPLPPGLGATERELERFVKDALSHCVLLESYPRCVIQVIVQIVQADGSTLGSAINCALLALLDAGIAMRGVPVATTCAVFDDEDVYDDGEDTTTVWLDPTAEEESGNGNRGIVVLVTNASSASSDGDAPNNIGDGAIVVAMHTFGSPISLDGLLSTIEYSNTYSAPAISAFVRLAIEKKVKREVETLWS</sequence>
<dbReference type="PANTHER" id="PTHR11953:SF0">
    <property type="entry name" value="EXOSOME COMPLEX COMPONENT RRP41"/>
    <property type="match status" value="1"/>
</dbReference>
<dbReference type="InterPro" id="IPR020568">
    <property type="entry name" value="Ribosomal_Su5_D2-typ_SF"/>
</dbReference>
<comment type="similarity">
    <text evidence="1">Belongs to the RNase PH family.</text>
</comment>
<organism evidence="4 5">
    <name type="scientific">Cyclostephanos tholiformis</name>
    <dbReference type="NCBI Taxonomy" id="382380"/>
    <lineage>
        <taxon>Eukaryota</taxon>
        <taxon>Sar</taxon>
        <taxon>Stramenopiles</taxon>
        <taxon>Ochrophyta</taxon>
        <taxon>Bacillariophyta</taxon>
        <taxon>Coscinodiscophyceae</taxon>
        <taxon>Thalassiosirophycidae</taxon>
        <taxon>Stephanodiscales</taxon>
        <taxon>Stephanodiscaceae</taxon>
        <taxon>Cyclostephanos</taxon>
    </lineage>
</organism>
<comment type="caution">
    <text evidence="4">The sequence shown here is derived from an EMBL/GenBank/DDBJ whole genome shotgun (WGS) entry which is preliminary data.</text>
</comment>
<feature type="domain" description="Exoribonuclease phosphorolytic" evidence="3">
    <location>
        <begin position="52"/>
        <end position="212"/>
    </location>
</feature>
<dbReference type="InterPro" id="IPR050080">
    <property type="entry name" value="RNase_PH"/>
</dbReference>
<protein>
    <recommendedName>
        <fullName evidence="3">Exoribonuclease phosphorolytic domain-containing protein</fullName>
    </recommendedName>
</protein>
<dbReference type="EMBL" id="JALLPB020000683">
    <property type="protein sequence ID" value="KAL3807038.1"/>
    <property type="molecule type" value="Genomic_DNA"/>
</dbReference>
<evidence type="ECO:0000259" key="3">
    <source>
        <dbReference type="Pfam" id="PF01138"/>
    </source>
</evidence>
<dbReference type="InterPro" id="IPR027408">
    <property type="entry name" value="PNPase/RNase_PH_dom_sf"/>
</dbReference>
<accession>A0ABD3R3C0</accession>
<gene>
    <name evidence="4" type="ORF">ACHAXA_010425</name>
</gene>
<dbReference type="InterPro" id="IPR001247">
    <property type="entry name" value="ExoRNase_PH_dom1"/>
</dbReference>
<dbReference type="PANTHER" id="PTHR11953">
    <property type="entry name" value="EXOSOME COMPLEX COMPONENT"/>
    <property type="match status" value="1"/>
</dbReference>
<feature type="compositionally biased region" description="Basic residues" evidence="2">
    <location>
        <begin position="36"/>
        <end position="45"/>
    </location>
</feature>
<evidence type="ECO:0000256" key="2">
    <source>
        <dbReference type="SAM" id="MobiDB-lite"/>
    </source>
</evidence>
<name>A0ABD3R3C0_9STRA</name>
<evidence type="ECO:0000256" key="1">
    <source>
        <dbReference type="ARBA" id="ARBA00006678"/>
    </source>
</evidence>
<evidence type="ECO:0000313" key="4">
    <source>
        <dbReference type="EMBL" id="KAL3807038.1"/>
    </source>
</evidence>
<dbReference type="AlphaFoldDB" id="A0ABD3R3C0"/>